<accession>V9ESU3</accession>
<evidence type="ECO:0000256" key="1">
    <source>
        <dbReference type="SAM" id="MobiDB-lite"/>
    </source>
</evidence>
<protein>
    <submittedName>
        <fullName evidence="2">Uncharacterized protein</fullName>
    </submittedName>
</protein>
<evidence type="ECO:0000313" key="3">
    <source>
        <dbReference type="Proteomes" id="UP000018721"/>
    </source>
</evidence>
<feature type="region of interest" description="Disordered" evidence="1">
    <location>
        <begin position="1"/>
        <end position="22"/>
    </location>
</feature>
<proteinExistence type="predicted"/>
<gene>
    <name evidence="2" type="ORF">F443_13219</name>
</gene>
<reference evidence="2 3" key="1">
    <citation type="submission" date="2013-11" db="EMBL/GenBank/DDBJ databases">
        <title>The Genome Sequence of Phytophthora parasitica P1569.</title>
        <authorList>
            <consortium name="The Broad Institute Genomics Platform"/>
            <person name="Russ C."/>
            <person name="Tyler B."/>
            <person name="Panabieres F."/>
            <person name="Shan W."/>
            <person name="Tripathy S."/>
            <person name="Grunwald N."/>
            <person name="Machado M."/>
            <person name="Johnson C.S."/>
            <person name="Arredondo F."/>
            <person name="Hong C."/>
            <person name="Coffey M."/>
            <person name="Young S.K."/>
            <person name="Zeng Q."/>
            <person name="Gargeya S."/>
            <person name="Fitzgerald M."/>
            <person name="Abouelleil A."/>
            <person name="Alvarado L."/>
            <person name="Chapman S.B."/>
            <person name="Gainer-Dewar J."/>
            <person name="Goldberg J."/>
            <person name="Griggs A."/>
            <person name="Gujja S."/>
            <person name="Hansen M."/>
            <person name="Howarth C."/>
            <person name="Imamovic A."/>
            <person name="Ireland A."/>
            <person name="Larimer J."/>
            <person name="McCowan C."/>
            <person name="Murphy C."/>
            <person name="Pearson M."/>
            <person name="Poon T.W."/>
            <person name="Priest M."/>
            <person name="Roberts A."/>
            <person name="Saif S."/>
            <person name="Shea T."/>
            <person name="Sykes S."/>
            <person name="Wortman J."/>
            <person name="Nusbaum C."/>
            <person name="Birren B."/>
        </authorList>
    </citation>
    <scope>NUCLEOTIDE SEQUENCE [LARGE SCALE GENOMIC DNA]</scope>
    <source>
        <strain evidence="2 3">P1569</strain>
    </source>
</reference>
<comment type="caution">
    <text evidence="2">The sequence shown here is derived from an EMBL/GenBank/DDBJ whole genome shotgun (WGS) entry which is preliminary data.</text>
</comment>
<evidence type="ECO:0000313" key="2">
    <source>
        <dbReference type="EMBL" id="ETI41558.1"/>
    </source>
</evidence>
<dbReference type="AlphaFoldDB" id="V9ESU3"/>
<dbReference type="Proteomes" id="UP000018721">
    <property type="component" value="Unassembled WGS sequence"/>
</dbReference>
<organism evidence="2 3">
    <name type="scientific">Phytophthora nicotianae P1569</name>
    <dbReference type="NCBI Taxonomy" id="1317065"/>
    <lineage>
        <taxon>Eukaryota</taxon>
        <taxon>Sar</taxon>
        <taxon>Stramenopiles</taxon>
        <taxon>Oomycota</taxon>
        <taxon>Peronosporomycetes</taxon>
        <taxon>Peronosporales</taxon>
        <taxon>Peronosporaceae</taxon>
        <taxon>Phytophthora</taxon>
    </lineage>
</organism>
<keyword evidence="3" id="KW-1185">Reference proteome</keyword>
<dbReference type="EMBL" id="ANIZ01002269">
    <property type="protein sequence ID" value="ETI41558.1"/>
    <property type="molecule type" value="Genomic_DNA"/>
</dbReference>
<dbReference type="HOGENOM" id="CLU_2965860_0_0_1"/>
<name>V9ESU3_PHYNI</name>
<sequence length="59" mass="6647">MERERSLGKYGRHVNASAQETKKNLPVELKEVEIPAEVKEINDNSVKPTELIGDAEIDK</sequence>